<evidence type="ECO:0000313" key="3">
    <source>
        <dbReference type="Proteomes" id="UP000037939"/>
    </source>
</evidence>
<dbReference type="STRING" id="857265.WG78_02695"/>
<evidence type="ECO:0000313" key="2">
    <source>
        <dbReference type="EMBL" id="KPC54449.1"/>
    </source>
</evidence>
<dbReference type="OrthoDB" id="8589236at2"/>
<protein>
    <recommendedName>
        <fullName evidence="4">Fimbrial assembly protein (PilN)</fullName>
    </recommendedName>
</protein>
<reference evidence="2 3" key="1">
    <citation type="submission" date="2015-07" db="EMBL/GenBank/DDBJ databases">
        <title>Draft genome sequence of the Amantichitinum ursilacus IGB-41, a new chitin-degrading bacterium.</title>
        <authorList>
            <person name="Kirstahler P."/>
            <person name="Guenther M."/>
            <person name="Grumaz C."/>
            <person name="Rupp S."/>
            <person name="Zibek S."/>
            <person name="Sohn K."/>
        </authorList>
    </citation>
    <scope>NUCLEOTIDE SEQUENCE [LARGE SCALE GENOMIC DNA]</scope>
    <source>
        <strain evidence="2 3">IGB-41</strain>
    </source>
</reference>
<organism evidence="2 3">
    <name type="scientific">Amantichitinum ursilacus</name>
    <dbReference type="NCBI Taxonomy" id="857265"/>
    <lineage>
        <taxon>Bacteria</taxon>
        <taxon>Pseudomonadati</taxon>
        <taxon>Pseudomonadota</taxon>
        <taxon>Betaproteobacteria</taxon>
        <taxon>Neisseriales</taxon>
        <taxon>Chitinibacteraceae</taxon>
        <taxon>Amantichitinum</taxon>
    </lineage>
</organism>
<keyword evidence="3" id="KW-1185">Reference proteome</keyword>
<feature type="transmembrane region" description="Helical" evidence="1">
    <location>
        <begin position="16"/>
        <end position="35"/>
    </location>
</feature>
<dbReference type="EMBL" id="LAQT01000002">
    <property type="protein sequence ID" value="KPC54449.1"/>
    <property type="molecule type" value="Genomic_DNA"/>
</dbReference>
<dbReference type="RefSeq" id="WP_053936247.1">
    <property type="nucleotide sequence ID" value="NZ_LAQT01000002.1"/>
</dbReference>
<accession>A0A0N0XKR1</accession>
<keyword evidence="1" id="KW-0812">Transmembrane</keyword>
<evidence type="ECO:0008006" key="4">
    <source>
        <dbReference type="Google" id="ProtNLM"/>
    </source>
</evidence>
<proteinExistence type="predicted"/>
<comment type="caution">
    <text evidence="2">The sequence shown here is derived from an EMBL/GenBank/DDBJ whole genome shotgun (WGS) entry which is preliminary data.</text>
</comment>
<keyword evidence="1" id="KW-0472">Membrane</keyword>
<keyword evidence="1" id="KW-1133">Transmembrane helix</keyword>
<gene>
    <name evidence="2" type="ORF">WG78_02695</name>
</gene>
<sequence>MKPVQLDFQRKPSTTPWIGLVLVALGVVVILWALAQQDIVRQRQQQVSDREDDVAWLKKKQDQAQQAARKETPMNDKVAAIRKGQLVSPIPALALLEEYWSNDIGLTKLEVVTADHDIKLELESRTLEDTLSLVDNLTSDPRVSKVTFAHQGLKVVDPFKPTQSQLEFTWREVRR</sequence>
<dbReference type="Proteomes" id="UP000037939">
    <property type="component" value="Unassembled WGS sequence"/>
</dbReference>
<dbReference type="AlphaFoldDB" id="A0A0N0XKR1"/>
<evidence type="ECO:0000256" key="1">
    <source>
        <dbReference type="SAM" id="Phobius"/>
    </source>
</evidence>
<name>A0A0N0XKR1_9NEIS</name>